<dbReference type="Gene3D" id="1.50.10.20">
    <property type="match status" value="1"/>
</dbReference>
<accession>A0ABR9TR76</accession>
<dbReference type="PRINTS" id="PR01955">
    <property type="entry name" value="LANCFRANKIA"/>
</dbReference>
<reference evidence="1 2" key="1">
    <citation type="submission" date="2018-07" db="EMBL/GenBank/DDBJ databases">
        <title>Genome assembly of strain KB82.</title>
        <authorList>
            <person name="Kukolya J."/>
            <person name="Horvath B."/>
            <person name="Nagy I."/>
            <person name="Toth A."/>
        </authorList>
    </citation>
    <scope>NUCLEOTIDE SEQUENCE [LARGE SCALE GENOMIC DNA]</scope>
    <source>
        <strain evidence="1 2">Kb82</strain>
    </source>
</reference>
<proteinExistence type="predicted"/>
<evidence type="ECO:0008006" key="3">
    <source>
        <dbReference type="Google" id="ProtNLM"/>
    </source>
</evidence>
<dbReference type="RefSeq" id="WP_194140992.1">
    <property type="nucleotide sequence ID" value="NZ_PRDM01000006.1"/>
</dbReference>
<keyword evidence="2" id="KW-1185">Reference proteome</keyword>
<dbReference type="SMART" id="SM01260">
    <property type="entry name" value="LANC_like"/>
    <property type="match status" value="1"/>
</dbReference>
<protein>
    <recommendedName>
        <fullName evidence="3">Lanthionine synthetase C-like protein</fullName>
    </recommendedName>
</protein>
<name>A0ABR9TR76_9FLAO</name>
<gene>
    <name evidence="1" type="ORF">C4F50_23360</name>
</gene>
<dbReference type="Proteomes" id="UP000640614">
    <property type="component" value="Unassembled WGS sequence"/>
</dbReference>
<organism evidence="1 2">
    <name type="scientific">Flavobacterium hungaricum</name>
    <dbReference type="NCBI Taxonomy" id="2082725"/>
    <lineage>
        <taxon>Bacteria</taxon>
        <taxon>Pseudomonadati</taxon>
        <taxon>Bacteroidota</taxon>
        <taxon>Flavobacteriia</taxon>
        <taxon>Flavobacteriales</taxon>
        <taxon>Flavobacteriaceae</taxon>
        <taxon>Flavobacterium</taxon>
    </lineage>
</organism>
<dbReference type="PRINTS" id="PR01950">
    <property type="entry name" value="LANCSUPER"/>
</dbReference>
<dbReference type="InterPro" id="IPR007822">
    <property type="entry name" value="LANC-like"/>
</dbReference>
<evidence type="ECO:0000313" key="1">
    <source>
        <dbReference type="EMBL" id="MBE8727865.1"/>
    </source>
</evidence>
<dbReference type="SUPFAM" id="SSF158745">
    <property type="entry name" value="LanC-like"/>
    <property type="match status" value="1"/>
</dbReference>
<evidence type="ECO:0000313" key="2">
    <source>
        <dbReference type="Proteomes" id="UP000640614"/>
    </source>
</evidence>
<dbReference type="PANTHER" id="PTHR12736">
    <property type="entry name" value="LANC-LIKE PROTEIN"/>
    <property type="match status" value="1"/>
</dbReference>
<dbReference type="PANTHER" id="PTHR12736:SF7">
    <property type="entry name" value="LANC-LIKE PROTEIN 3"/>
    <property type="match status" value="1"/>
</dbReference>
<dbReference type="Pfam" id="PF05147">
    <property type="entry name" value="LANC_like"/>
    <property type="match status" value="1"/>
</dbReference>
<dbReference type="EMBL" id="PRDM01000006">
    <property type="protein sequence ID" value="MBE8727865.1"/>
    <property type="molecule type" value="Genomic_DNA"/>
</dbReference>
<sequence>MDATNNTLTQNRMDLIISNIEPHIWKSTASEKRIGALDGLSGIALFYHYLIQIEPREEYQNKLFSIIDQISDLISEEVYNSSLCSGMAGYGWVLSKIKNQNIEIEDEYFEALDDILEEALREETEKNYYDFLHGALGIALYFIERYKDKKEEKTKRILLEFSNTLIDKINHNPESIFLSNSENPNQKCIYFGLAHGLAGTLNFLIFLEKIIHQENQTAAPSIIKIIDFMNLYKIYDEESQQFYPSQVLTNDSSIAKARLGWCQGDLGIANAILNSGIFLNDEKLKKYADVLLKTTTKINVKQSLVNDFALCHGSSGIILQYFIAAKKTNQSFQEITSIWFENLKQQTENYTEFKSFFIDKYINETNILNGSAGLALTLLTLENQISPDWTECLNLY</sequence>
<comment type="caution">
    <text evidence="1">The sequence shown here is derived from an EMBL/GenBank/DDBJ whole genome shotgun (WGS) entry which is preliminary data.</text>
</comment>